<dbReference type="RefSeq" id="WP_345126754.1">
    <property type="nucleotide sequence ID" value="NZ_BAABDI010000035.1"/>
</dbReference>
<evidence type="ECO:0000313" key="2">
    <source>
        <dbReference type="Proteomes" id="UP001501556"/>
    </source>
</evidence>
<sequence>MAMAATGCKKCKDEDPRARITNNGTQIASVQVKTSGGNTVNINNVAPGVTSDYANYAAGQTTFTLKVNNVDYAKTVDVSKCHEYTIAIDRSNVVTVTDTDRND</sequence>
<protein>
    <submittedName>
        <fullName evidence="1">Uncharacterized protein</fullName>
    </submittedName>
</protein>
<dbReference type="EMBL" id="BAABDI010000035">
    <property type="protein sequence ID" value="GAA3989005.1"/>
    <property type="molecule type" value="Genomic_DNA"/>
</dbReference>
<name>A0ABP7QW64_9BACT</name>
<keyword evidence="2" id="KW-1185">Reference proteome</keyword>
<organism evidence="1 2">
    <name type="scientific">Hymenobacter antarcticus</name>
    <dbReference type="NCBI Taxonomy" id="486270"/>
    <lineage>
        <taxon>Bacteria</taxon>
        <taxon>Pseudomonadati</taxon>
        <taxon>Bacteroidota</taxon>
        <taxon>Cytophagia</taxon>
        <taxon>Cytophagales</taxon>
        <taxon>Hymenobacteraceae</taxon>
        <taxon>Hymenobacter</taxon>
    </lineage>
</organism>
<comment type="caution">
    <text evidence="1">The sequence shown here is derived from an EMBL/GenBank/DDBJ whole genome shotgun (WGS) entry which is preliminary data.</text>
</comment>
<proteinExistence type="predicted"/>
<dbReference type="Proteomes" id="UP001501556">
    <property type="component" value="Unassembled WGS sequence"/>
</dbReference>
<evidence type="ECO:0000313" key="1">
    <source>
        <dbReference type="EMBL" id="GAA3989005.1"/>
    </source>
</evidence>
<reference evidence="2" key="1">
    <citation type="journal article" date="2019" name="Int. J. Syst. Evol. Microbiol.">
        <title>The Global Catalogue of Microorganisms (GCM) 10K type strain sequencing project: providing services to taxonomists for standard genome sequencing and annotation.</title>
        <authorList>
            <consortium name="The Broad Institute Genomics Platform"/>
            <consortium name="The Broad Institute Genome Sequencing Center for Infectious Disease"/>
            <person name="Wu L."/>
            <person name="Ma J."/>
        </authorList>
    </citation>
    <scope>NUCLEOTIDE SEQUENCE [LARGE SCALE GENOMIC DNA]</scope>
    <source>
        <strain evidence="2">JCM 17217</strain>
    </source>
</reference>
<gene>
    <name evidence="1" type="ORF">GCM10022407_36970</name>
</gene>
<accession>A0ABP7QW64</accession>